<dbReference type="GO" id="GO:0016301">
    <property type="term" value="F:kinase activity"/>
    <property type="evidence" value="ECO:0007669"/>
    <property type="project" value="UniProtKB-KW"/>
</dbReference>
<sequence length="124" mass="13829">MPISKFFEFVDISDILVMDDGRTKLRIIDKGSDYVEVVALNDSIITSRKAIAIQGKEVDLPSIGENDMANIKFALENSFDYIGLSYVRTSEDISLLRDILKRGGNNDIGIITKIETRSAINKSK</sequence>
<evidence type="ECO:0000256" key="2">
    <source>
        <dbReference type="ARBA" id="ARBA00008663"/>
    </source>
</evidence>
<keyword evidence="4" id="KW-0808">Transferase</keyword>
<evidence type="ECO:0000256" key="1">
    <source>
        <dbReference type="ARBA" id="ARBA00004997"/>
    </source>
</evidence>
<reference evidence="13" key="1">
    <citation type="journal article" date="2020" name="mSystems">
        <title>Genome- and Community-Level Interaction Insights into Carbon Utilization and Element Cycling Functions of Hydrothermarchaeota in Hydrothermal Sediment.</title>
        <authorList>
            <person name="Zhou Z."/>
            <person name="Liu Y."/>
            <person name="Xu W."/>
            <person name="Pan J."/>
            <person name="Luo Z.H."/>
            <person name="Li M."/>
        </authorList>
    </citation>
    <scope>NUCLEOTIDE SEQUENCE [LARGE SCALE GENOMIC DNA]</scope>
    <source>
        <strain evidence="13">SpSt-1</strain>
    </source>
</reference>
<comment type="similarity">
    <text evidence="2">Belongs to the pyruvate kinase family.</text>
</comment>
<evidence type="ECO:0000256" key="10">
    <source>
        <dbReference type="ARBA" id="ARBA00023152"/>
    </source>
</evidence>
<evidence type="ECO:0000256" key="5">
    <source>
        <dbReference type="ARBA" id="ARBA00022723"/>
    </source>
</evidence>
<dbReference type="GO" id="GO:0000287">
    <property type="term" value="F:magnesium ion binding"/>
    <property type="evidence" value="ECO:0007669"/>
    <property type="project" value="InterPro"/>
</dbReference>
<gene>
    <name evidence="13" type="ORF">ENL47_07660</name>
</gene>
<dbReference type="InterPro" id="IPR040442">
    <property type="entry name" value="Pyrv_kinase-like_dom_sf"/>
</dbReference>
<dbReference type="InterPro" id="IPR015793">
    <property type="entry name" value="Pyrv_Knase_brl"/>
</dbReference>
<name>A0A7C5UWH7_9CREN</name>
<dbReference type="GO" id="GO:0004743">
    <property type="term" value="F:pyruvate kinase activity"/>
    <property type="evidence" value="ECO:0007669"/>
    <property type="project" value="UniProtKB-EC"/>
</dbReference>
<comment type="caution">
    <text evidence="13">The sequence shown here is derived from an EMBL/GenBank/DDBJ whole genome shotgun (WGS) entry which is preliminary data.</text>
</comment>
<dbReference type="PANTHER" id="PTHR11817">
    <property type="entry name" value="PYRUVATE KINASE"/>
    <property type="match status" value="1"/>
</dbReference>
<keyword evidence="8" id="KW-0067">ATP-binding</keyword>
<dbReference type="EC" id="2.7.1.40" evidence="3"/>
<keyword evidence="11" id="KW-0670">Pyruvate</keyword>
<dbReference type="InterPro" id="IPR001697">
    <property type="entry name" value="Pyr_Knase"/>
</dbReference>
<evidence type="ECO:0000256" key="4">
    <source>
        <dbReference type="ARBA" id="ARBA00022679"/>
    </source>
</evidence>
<dbReference type="Pfam" id="PF00224">
    <property type="entry name" value="PK"/>
    <property type="match status" value="1"/>
</dbReference>
<evidence type="ECO:0000256" key="3">
    <source>
        <dbReference type="ARBA" id="ARBA00012142"/>
    </source>
</evidence>
<evidence type="ECO:0000256" key="6">
    <source>
        <dbReference type="ARBA" id="ARBA00022741"/>
    </source>
</evidence>
<dbReference type="AlphaFoldDB" id="A0A7C5UWH7"/>
<organism evidence="13">
    <name type="scientific">Ignisphaera aggregans</name>
    <dbReference type="NCBI Taxonomy" id="334771"/>
    <lineage>
        <taxon>Archaea</taxon>
        <taxon>Thermoproteota</taxon>
        <taxon>Thermoprotei</taxon>
        <taxon>Desulfurococcales</taxon>
        <taxon>Desulfurococcaceae</taxon>
        <taxon>Ignisphaera</taxon>
    </lineage>
</organism>
<dbReference type="InterPro" id="IPR015813">
    <property type="entry name" value="Pyrv/PenolPyrv_kinase-like_dom"/>
</dbReference>
<dbReference type="GO" id="GO:0005524">
    <property type="term" value="F:ATP binding"/>
    <property type="evidence" value="ECO:0007669"/>
    <property type="project" value="UniProtKB-KW"/>
</dbReference>
<evidence type="ECO:0000256" key="9">
    <source>
        <dbReference type="ARBA" id="ARBA00022842"/>
    </source>
</evidence>
<comment type="pathway">
    <text evidence="1">Carbohydrate degradation; glycolysis; pyruvate from D-glyceraldehyde 3-phosphate: step 5/5.</text>
</comment>
<dbReference type="Gene3D" id="3.20.20.60">
    <property type="entry name" value="Phosphoenolpyruvate-binding domains"/>
    <property type="match status" value="1"/>
</dbReference>
<evidence type="ECO:0000256" key="11">
    <source>
        <dbReference type="ARBA" id="ARBA00023317"/>
    </source>
</evidence>
<evidence type="ECO:0000259" key="12">
    <source>
        <dbReference type="Pfam" id="PF00224"/>
    </source>
</evidence>
<protein>
    <recommendedName>
        <fullName evidence="3">pyruvate kinase</fullName>
        <ecNumber evidence="3">2.7.1.40</ecNumber>
    </recommendedName>
</protein>
<evidence type="ECO:0000256" key="7">
    <source>
        <dbReference type="ARBA" id="ARBA00022777"/>
    </source>
</evidence>
<dbReference type="EMBL" id="DRUB01000145">
    <property type="protein sequence ID" value="HHR96662.1"/>
    <property type="molecule type" value="Genomic_DNA"/>
</dbReference>
<keyword evidence="6" id="KW-0547">Nucleotide-binding</keyword>
<dbReference type="SUPFAM" id="SSF51621">
    <property type="entry name" value="Phosphoenolpyruvate/pyruvate domain"/>
    <property type="match status" value="1"/>
</dbReference>
<keyword evidence="7" id="KW-0418">Kinase</keyword>
<dbReference type="GO" id="GO:0030955">
    <property type="term" value="F:potassium ion binding"/>
    <property type="evidence" value="ECO:0007669"/>
    <property type="project" value="InterPro"/>
</dbReference>
<dbReference type="UniPathway" id="UPA00109">
    <property type="reaction ID" value="UER00188"/>
</dbReference>
<feature type="domain" description="Pyruvate kinase barrel" evidence="12">
    <location>
        <begin position="5"/>
        <end position="122"/>
    </location>
</feature>
<keyword evidence="10" id="KW-0324">Glycolysis</keyword>
<keyword evidence="9" id="KW-0460">Magnesium</keyword>
<keyword evidence="5" id="KW-0479">Metal-binding</keyword>
<evidence type="ECO:0000313" key="13">
    <source>
        <dbReference type="EMBL" id="HHR96662.1"/>
    </source>
</evidence>
<accession>A0A7C5UWH7</accession>
<proteinExistence type="inferred from homology"/>
<evidence type="ECO:0000256" key="8">
    <source>
        <dbReference type="ARBA" id="ARBA00022840"/>
    </source>
</evidence>